<dbReference type="OrthoDB" id="10439925at2759"/>
<evidence type="ECO:0000313" key="1">
    <source>
        <dbReference type="EMBL" id="KIK29060.1"/>
    </source>
</evidence>
<keyword evidence="2" id="KW-1185">Reference proteome</keyword>
<dbReference type="EMBL" id="KN833690">
    <property type="protein sequence ID" value="KIK29060.1"/>
    <property type="molecule type" value="Genomic_DNA"/>
</dbReference>
<dbReference type="HOGENOM" id="CLU_2278570_0_0_1"/>
<accession>A0A0C9YVK2</accession>
<proteinExistence type="predicted"/>
<reference evidence="2" key="2">
    <citation type="submission" date="2015-01" db="EMBL/GenBank/DDBJ databases">
        <title>Evolutionary Origins and Diversification of the Mycorrhizal Mutualists.</title>
        <authorList>
            <consortium name="DOE Joint Genome Institute"/>
            <consortium name="Mycorrhizal Genomics Consortium"/>
            <person name="Kohler A."/>
            <person name="Kuo A."/>
            <person name="Nagy L.G."/>
            <person name="Floudas D."/>
            <person name="Copeland A."/>
            <person name="Barry K.W."/>
            <person name="Cichocki N."/>
            <person name="Veneault-Fourrey C."/>
            <person name="LaButti K."/>
            <person name="Lindquist E.A."/>
            <person name="Lipzen A."/>
            <person name="Lundell T."/>
            <person name="Morin E."/>
            <person name="Murat C."/>
            <person name="Riley R."/>
            <person name="Ohm R."/>
            <person name="Sun H."/>
            <person name="Tunlid A."/>
            <person name="Henrissat B."/>
            <person name="Grigoriev I.V."/>
            <person name="Hibbett D.S."/>
            <person name="Martin F."/>
        </authorList>
    </citation>
    <scope>NUCLEOTIDE SEQUENCE [LARGE SCALE GENOMIC DNA]</scope>
    <source>
        <strain evidence="2">441</strain>
    </source>
</reference>
<dbReference type="Proteomes" id="UP000054018">
    <property type="component" value="Unassembled WGS sequence"/>
</dbReference>
<gene>
    <name evidence="1" type="ORF">PISMIDRAFT_672454</name>
</gene>
<reference evidence="1 2" key="1">
    <citation type="submission" date="2014-04" db="EMBL/GenBank/DDBJ databases">
        <authorList>
            <consortium name="DOE Joint Genome Institute"/>
            <person name="Kuo A."/>
            <person name="Kohler A."/>
            <person name="Costa M.D."/>
            <person name="Nagy L.G."/>
            <person name="Floudas D."/>
            <person name="Copeland A."/>
            <person name="Barry K.W."/>
            <person name="Cichocki N."/>
            <person name="Veneault-Fourrey C."/>
            <person name="LaButti K."/>
            <person name="Lindquist E.A."/>
            <person name="Lipzen A."/>
            <person name="Lundell T."/>
            <person name="Morin E."/>
            <person name="Murat C."/>
            <person name="Sun H."/>
            <person name="Tunlid A."/>
            <person name="Henrissat B."/>
            <person name="Grigoriev I.V."/>
            <person name="Hibbett D.S."/>
            <person name="Martin F."/>
            <person name="Nordberg H.P."/>
            <person name="Cantor M.N."/>
            <person name="Hua S.X."/>
        </authorList>
    </citation>
    <scope>NUCLEOTIDE SEQUENCE [LARGE SCALE GENOMIC DNA]</scope>
    <source>
        <strain evidence="1 2">441</strain>
    </source>
</reference>
<name>A0A0C9YVK2_9AGAM</name>
<dbReference type="AlphaFoldDB" id="A0A0C9YVK2"/>
<sequence>MVFPIVESIWTLQQPTQPRGLSPIVSYFREKGIDYPFEIACDFHGPRFCCLPRERLQLRFSPVYIIFAAKEWPASQQLQTLDGYGILSFLSTHKTLHISVLV</sequence>
<protein>
    <submittedName>
        <fullName evidence="1">Uncharacterized protein</fullName>
    </submittedName>
</protein>
<evidence type="ECO:0000313" key="2">
    <source>
        <dbReference type="Proteomes" id="UP000054018"/>
    </source>
</evidence>
<organism evidence="1 2">
    <name type="scientific">Pisolithus microcarpus 441</name>
    <dbReference type="NCBI Taxonomy" id="765257"/>
    <lineage>
        <taxon>Eukaryota</taxon>
        <taxon>Fungi</taxon>
        <taxon>Dikarya</taxon>
        <taxon>Basidiomycota</taxon>
        <taxon>Agaricomycotina</taxon>
        <taxon>Agaricomycetes</taxon>
        <taxon>Agaricomycetidae</taxon>
        <taxon>Boletales</taxon>
        <taxon>Sclerodermatineae</taxon>
        <taxon>Pisolithaceae</taxon>
        <taxon>Pisolithus</taxon>
    </lineage>
</organism>